<accession>A0A348G0F8</accession>
<sequence>MKIAMNANRTWDELAVGDEASTRRVCAANDLYVFAHASGNLNPMHLPGRDEDHDGRDDAVAPSMWVGALVSAVLGNLLPGPGTLYRGQTFRFLSRVHVGDELTIRVRVKEKRAKPCVVLDTSVSLADGTLVADGVAEVDAPVVKLTFPPHEIPELLVERHQQFDRMIAMCRDLEPVPTAVVAPEDKNSLGGAILGFEAGLCVPILIGAKARILDCARQLGADISRLEIVDIEDEHEAAARGVAMVHEGRARAVMKGAIHSDELLEHVVKKDGGLRVGRRISHVFVMDCPGVPHPLIISDAAINIAPDLETKVSIVQNAIDVALSLGMEKPRVGILSAVETVNPAMPSTLDAAVLSKMAERGQIKGGVVDGPLAMDNAIDMEAARTKGITSLVAGRAQVLIAPNIESANMLAKELTFLAHAEGAGLVVGARVPVIMTSRADNDKSRLASCALALLYDYWRREGRPHALLATKAAAE</sequence>
<dbReference type="InterPro" id="IPR002505">
    <property type="entry name" value="PTA_PTB"/>
</dbReference>
<dbReference type="KEGG" id="blag:BLTE_17260"/>
<reference evidence="5 6" key="1">
    <citation type="submission" date="2018-08" db="EMBL/GenBank/DDBJ databases">
        <title>Complete genome sequencing of Blastochloris tepida GI.</title>
        <authorList>
            <person name="Tsukatani Y."/>
            <person name="Mori H."/>
        </authorList>
    </citation>
    <scope>NUCLEOTIDE SEQUENCE [LARGE SCALE GENOMIC DNA]</scope>
    <source>
        <strain evidence="5 6">GI</strain>
    </source>
</reference>
<name>A0A348G0F8_9HYPH</name>
<keyword evidence="1 5" id="KW-0808">Transferase</keyword>
<evidence type="ECO:0000313" key="5">
    <source>
        <dbReference type="EMBL" id="BBF93041.1"/>
    </source>
</evidence>
<dbReference type="CDD" id="cd03449">
    <property type="entry name" value="R_hydratase"/>
    <property type="match status" value="1"/>
</dbReference>
<dbReference type="Pfam" id="PF01515">
    <property type="entry name" value="PTA_PTB"/>
    <property type="match status" value="1"/>
</dbReference>
<dbReference type="Pfam" id="PF01575">
    <property type="entry name" value="MaoC_dehydratas"/>
    <property type="match status" value="1"/>
</dbReference>
<organism evidence="5 6">
    <name type="scientific">Blastochloris tepida</name>
    <dbReference type="NCBI Taxonomy" id="2233851"/>
    <lineage>
        <taxon>Bacteria</taxon>
        <taxon>Pseudomonadati</taxon>
        <taxon>Pseudomonadota</taxon>
        <taxon>Alphaproteobacteria</taxon>
        <taxon>Hyphomicrobiales</taxon>
        <taxon>Blastochloridaceae</taxon>
        <taxon>Blastochloris</taxon>
    </lineage>
</organism>
<feature type="domain" description="Phosphate acetyl/butaryl transferase" evidence="3">
    <location>
        <begin position="238"/>
        <end position="452"/>
    </location>
</feature>
<protein>
    <submittedName>
        <fullName evidence="5">Bifunctional enoyl-CoA hydratase/phosphate acetyltransferase</fullName>
    </submittedName>
</protein>
<dbReference type="NCBIfam" id="NF006045">
    <property type="entry name" value="PRK08190.1"/>
    <property type="match status" value="1"/>
</dbReference>
<evidence type="ECO:0000256" key="1">
    <source>
        <dbReference type="ARBA" id="ARBA00022679"/>
    </source>
</evidence>
<proteinExistence type="predicted"/>
<gene>
    <name evidence="5" type="ORF">BLTE_17260</name>
</gene>
<dbReference type="SUPFAM" id="SSF54637">
    <property type="entry name" value="Thioesterase/thiol ester dehydrase-isomerase"/>
    <property type="match status" value="1"/>
</dbReference>
<evidence type="ECO:0000313" key="6">
    <source>
        <dbReference type="Proteomes" id="UP000266934"/>
    </source>
</evidence>
<dbReference type="GO" id="GO:0016746">
    <property type="term" value="F:acyltransferase activity"/>
    <property type="evidence" value="ECO:0007669"/>
    <property type="project" value="UniProtKB-KW"/>
</dbReference>
<evidence type="ECO:0000259" key="3">
    <source>
        <dbReference type="Pfam" id="PF01515"/>
    </source>
</evidence>
<dbReference type="InterPro" id="IPR002539">
    <property type="entry name" value="MaoC-like_dom"/>
</dbReference>
<dbReference type="PANTHER" id="PTHR43356">
    <property type="entry name" value="PHOSPHATE ACETYLTRANSFERASE"/>
    <property type="match status" value="1"/>
</dbReference>
<dbReference type="SUPFAM" id="SSF53659">
    <property type="entry name" value="Isocitrate/Isopropylmalate dehydrogenase-like"/>
    <property type="match status" value="1"/>
</dbReference>
<dbReference type="NCBIfam" id="NF008852">
    <property type="entry name" value="PRK11890.1"/>
    <property type="match status" value="1"/>
</dbReference>
<dbReference type="PANTHER" id="PTHR43356:SF2">
    <property type="entry name" value="PHOSPHATE ACETYLTRANSFERASE"/>
    <property type="match status" value="1"/>
</dbReference>
<evidence type="ECO:0000256" key="2">
    <source>
        <dbReference type="ARBA" id="ARBA00023315"/>
    </source>
</evidence>
<keyword evidence="6" id="KW-1185">Reference proteome</keyword>
<dbReference type="AlphaFoldDB" id="A0A348G0F8"/>
<dbReference type="Proteomes" id="UP000266934">
    <property type="component" value="Chromosome"/>
</dbReference>
<dbReference type="InterPro" id="IPR029069">
    <property type="entry name" value="HotDog_dom_sf"/>
</dbReference>
<dbReference type="Gene3D" id="3.10.129.10">
    <property type="entry name" value="Hotdog Thioesterase"/>
    <property type="match status" value="1"/>
</dbReference>
<dbReference type="EMBL" id="AP018907">
    <property type="protein sequence ID" value="BBF93041.1"/>
    <property type="molecule type" value="Genomic_DNA"/>
</dbReference>
<dbReference type="InterPro" id="IPR050500">
    <property type="entry name" value="Phos_Acetyltrans/Butyryltrans"/>
</dbReference>
<feature type="domain" description="MaoC-like" evidence="4">
    <location>
        <begin position="26"/>
        <end position="114"/>
    </location>
</feature>
<keyword evidence="2" id="KW-0012">Acyltransferase</keyword>
<evidence type="ECO:0000259" key="4">
    <source>
        <dbReference type="Pfam" id="PF01575"/>
    </source>
</evidence>
<dbReference type="Gene3D" id="3.40.718.10">
    <property type="entry name" value="Isopropylmalate Dehydrogenase"/>
    <property type="match status" value="1"/>
</dbReference>